<dbReference type="CDD" id="cd00778">
    <property type="entry name" value="ProRS_core_arch_euk"/>
    <property type="match status" value="1"/>
</dbReference>
<evidence type="ECO:0000259" key="9">
    <source>
        <dbReference type="PROSITE" id="PS50862"/>
    </source>
</evidence>
<sequence length="478" mass="55121">MKELEKITPLEQDFAKWYTDVVKQGELMSYGPVKGTMIFKPNSYGIWELIRSQLNEEFRELDIQNVYLPLFIPDRLLAKEKEHIAGFNPELATITKVGDKELDEKIYVRPTSEVLFADLFKSMIESHKDLPVIYNQWANVVRWEKTTNPFLRSREFLWQEGHTCHKTAIEARKFTKHMISVYARFLKNYLAIPTIIGKKTPHEKFAGACSTYTIEAMMKDGRALQAGTSHYLAQNFSKKFEIEFLNEKNSKDYVYQTSWGVTTRLIGAIIMTHGDNRGIIIPPRVAPNQVDIIELFANKDARVHEFASNLKKDLGRKFRVRLDSSDKTPGFKASNSEIQGTPLRVEVGPRDLDNGVVTIVRRDTLEKITVKFDDIKNQVGILLDEIHHNLYKTAEERLNKNTIIVDNYEDFVKEIAKNKFVIAPFCCLGDVETKIKEETGASTRCVPKKFDKPLKDQKCIWKECNSTTNRYVVFAKAY</sequence>
<dbReference type="PANTHER" id="PTHR43382:SF2">
    <property type="entry name" value="BIFUNCTIONAL GLUTAMATE_PROLINE--TRNA LIGASE"/>
    <property type="match status" value="1"/>
</dbReference>
<dbReference type="SMART" id="SM00946">
    <property type="entry name" value="ProRS-C_1"/>
    <property type="match status" value="1"/>
</dbReference>
<dbReference type="SUPFAM" id="SSF55681">
    <property type="entry name" value="Class II aaRS and biotin synthetases"/>
    <property type="match status" value="1"/>
</dbReference>
<comment type="similarity">
    <text evidence="8">Belongs to the class-II aminoacyl-tRNA synthetase family. ProS type 3 subfamily.</text>
</comment>
<comment type="domain">
    <text evidence="8">Consists of three domains: the N-terminal catalytic domain, the anticodon-binding domain and the C-terminal extension.</text>
</comment>
<gene>
    <name evidence="8 10" type="primary">proS</name>
    <name evidence="10" type="ORF">WG617_03115</name>
</gene>
<dbReference type="PRINTS" id="PR01046">
    <property type="entry name" value="TRNASYNTHPRO"/>
</dbReference>
<dbReference type="InterPro" id="IPR017449">
    <property type="entry name" value="Pro-tRNA_synth_II"/>
</dbReference>
<dbReference type="SUPFAM" id="SSF52954">
    <property type="entry name" value="Class II aaRS ABD-related"/>
    <property type="match status" value="1"/>
</dbReference>
<dbReference type="InterPro" id="IPR016061">
    <property type="entry name" value="Pro-tRNA_ligase_II_C"/>
</dbReference>
<dbReference type="HAMAP" id="MF_01571">
    <property type="entry name" value="Pro_tRNA_synth_type3"/>
    <property type="match status" value="1"/>
</dbReference>
<dbReference type="EMBL" id="CP148067">
    <property type="protein sequence ID" value="WXL28981.1"/>
    <property type="molecule type" value="Genomic_DNA"/>
</dbReference>
<organism evidence="10 11">
    <name type="scientific">Mycoplasmopsis felifaucium</name>
    <dbReference type="NCBI Taxonomy" id="35768"/>
    <lineage>
        <taxon>Bacteria</taxon>
        <taxon>Bacillati</taxon>
        <taxon>Mycoplasmatota</taxon>
        <taxon>Mycoplasmoidales</taxon>
        <taxon>Metamycoplasmataceae</taxon>
        <taxon>Mycoplasmopsis</taxon>
    </lineage>
</organism>
<keyword evidence="6 8" id="KW-0030">Aminoacyl-tRNA synthetase</keyword>
<reference evidence="10" key="1">
    <citation type="submission" date="2024-03" db="EMBL/GenBank/DDBJ databases">
        <title>Complete genome sequence of Mycoplasma felifaucium Z921 isolated from the trachea of a cheetah.</title>
        <authorList>
            <person name="Spergser J."/>
        </authorList>
    </citation>
    <scope>NUCLEOTIDE SEQUENCE [LARGE SCALE GENOMIC DNA]</scope>
    <source>
        <strain evidence="10">Z921</strain>
    </source>
</reference>
<dbReference type="InterPro" id="IPR002314">
    <property type="entry name" value="aa-tRNA-synt_IIb"/>
</dbReference>
<evidence type="ECO:0000313" key="10">
    <source>
        <dbReference type="EMBL" id="WXL28981.1"/>
    </source>
</evidence>
<dbReference type="InterPro" id="IPR006195">
    <property type="entry name" value="aa-tRNA-synth_II"/>
</dbReference>
<dbReference type="Gene3D" id="3.40.50.800">
    <property type="entry name" value="Anticodon-binding domain"/>
    <property type="match status" value="1"/>
</dbReference>
<evidence type="ECO:0000256" key="3">
    <source>
        <dbReference type="ARBA" id="ARBA00022741"/>
    </source>
</evidence>
<keyword evidence="1 8" id="KW-0963">Cytoplasm</keyword>
<dbReference type="InterPro" id="IPR004499">
    <property type="entry name" value="Pro-tRNA-ligase_IIa_arc-type"/>
</dbReference>
<dbReference type="InterPro" id="IPR002316">
    <property type="entry name" value="Pro-tRNA-ligase_IIa"/>
</dbReference>
<dbReference type="PROSITE" id="PS50862">
    <property type="entry name" value="AA_TRNA_LIGASE_II"/>
    <property type="match status" value="1"/>
</dbReference>
<protein>
    <recommendedName>
        <fullName evidence="8">Proline--tRNA ligase</fullName>
        <ecNumber evidence="8">6.1.1.15</ecNumber>
    </recommendedName>
    <alternativeName>
        <fullName evidence="8">Prolyl-tRNA synthetase</fullName>
        <shortName evidence="8">ProRS</shortName>
    </alternativeName>
</protein>
<evidence type="ECO:0000256" key="2">
    <source>
        <dbReference type="ARBA" id="ARBA00022598"/>
    </source>
</evidence>
<evidence type="ECO:0000256" key="1">
    <source>
        <dbReference type="ARBA" id="ARBA00022490"/>
    </source>
</evidence>
<dbReference type="PANTHER" id="PTHR43382">
    <property type="entry name" value="PROLYL-TRNA SYNTHETASE"/>
    <property type="match status" value="1"/>
</dbReference>
<keyword evidence="4 8" id="KW-0067">ATP-binding</keyword>
<proteinExistence type="inferred from homology"/>
<keyword evidence="2 8" id="KW-0436">Ligase</keyword>
<dbReference type="Gene3D" id="3.30.930.10">
    <property type="entry name" value="Bira Bifunctional Protein, Domain 2"/>
    <property type="match status" value="1"/>
</dbReference>
<dbReference type="SUPFAM" id="SSF64586">
    <property type="entry name" value="C-terminal domain of ProRS"/>
    <property type="match status" value="1"/>
</dbReference>
<evidence type="ECO:0000256" key="4">
    <source>
        <dbReference type="ARBA" id="ARBA00022840"/>
    </source>
</evidence>
<comment type="subunit">
    <text evidence="8">Homodimer.</text>
</comment>
<accession>A0ABZ2RPM7</accession>
<dbReference type="NCBIfam" id="TIGR00408">
    <property type="entry name" value="proS_fam_I"/>
    <property type="match status" value="1"/>
</dbReference>
<dbReference type="GO" id="GO:0004827">
    <property type="term" value="F:proline-tRNA ligase activity"/>
    <property type="evidence" value="ECO:0007669"/>
    <property type="project" value="UniProtKB-EC"/>
</dbReference>
<dbReference type="Pfam" id="PF00587">
    <property type="entry name" value="tRNA-synt_2b"/>
    <property type="match status" value="1"/>
</dbReference>
<comment type="subcellular location">
    <subcellularLocation>
        <location evidence="8">Cytoplasm</location>
    </subcellularLocation>
</comment>
<keyword evidence="11" id="KW-1185">Reference proteome</keyword>
<evidence type="ECO:0000256" key="8">
    <source>
        <dbReference type="HAMAP-Rule" id="MF_01571"/>
    </source>
</evidence>
<evidence type="ECO:0000313" key="11">
    <source>
        <dbReference type="Proteomes" id="UP001477443"/>
    </source>
</evidence>
<dbReference type="Gene3D" id="3.30.110.30">
    <property type="entry name" value="C-terminal domain of ProRS"/>
    <property type="match status" value="1"/>
</dbReference>
<dbReference type="Pfam" id="PF09180">
    <property type="entry name" value="ProRS-C_1"/>
    <property type="match status" value="1"/>
</dbReference>
<comment type="catalytic activity">
    <reaction evidence="7 8">
        <text>tRNA(Pro) + L-proline + ATP = L-prolyl-tRNA(Pro) + AMP + diphosphate</text>
        <dbReference type="Rhea" id="RHEA:14305"/>
        <dbReference type="Rhea" id="RHEA-COMP:9700"/>
        <dbReference type="Rhea" id="RHEA-COMP:9702"/>
        <dbReference type="ChEBI" id="CHEBI:30616"/>
        <dbReference type="ChEBI" id="CHEBI:33019"/>
        <dbReference type="ChEBI" id="CHEBI:60039"/>
        <dbReference type="ChEBI" id="CHEBI:78442"/>
        <dbReference type="ChEBI" id="CHEBI:78532"/>
        <dbReference type="ChEBI" id="CHEBI:456215"/>
        <dbReference type="EC" id="6.1.1.15"/>
    </reaction>
</comment>
<dbReference type="Pfam" id="PF03129">
    <property type="entry name" value="HGTP_anticodon"/>
    <property type="match status" value="1"/>
</dbReference>
<dbReference type="InterPro" id="IPR045864">
    <property type="entry name" value="aa-tRNA-synth_II/BPL/LPL"/>
</dbReference>
<dbReference type="InterPro" id="IPR036621">
    <property type="entry name" value="Anticodon-bd_dom_sf"/>
</dbReference>
<dbReference type="Proteomes" id="UP001477443">
    <property type="component" value="Chromosome"/>
</dbReference>
<dbReference type="InterPro" id="IPR004154">
    <property type="entry name" value="Anticodon-bd"/>
</dbReference>
<dbReference type="InterPro" id="IPR033721">
    <property type="entry name" value="ProRS_core_arch_euk"/>
</dbReference>
<feature type="domain" description="Aminoacyl-transfer RNA synthetases class-II family profile" evidence="9">
    <location>
        <begin position="35"/>
        <end position="282"/>
    </location>
</feature>
<comment type="function">
    <text evidence="8">Catalyzes the attachment of proline to tRNA(Pro) in a two-step reaction: proline is first activated by ATP to form Pro-AMP and then transferred to the acceptor end of tRNA(Pro).</text>
</comment>
<dbReference type="EC" id="6.1.1.15" evidence="8"/>
<evidence type="ECO:0000256" key="6">
    <source>
        <dbReference type="ARBA" id="ARBA00023146"/>
    </source>
</evidence>
<dbReference type="RefSeq" id="WP_338822566.1">
    <property type="nucleotide sequence ID" value="NZ_CP148067.1"/>
</dbReference>
<evidence type="ECO:0000256" key="7">
    <source>
        <dbReference type="ARBA" id="ARBA00047671"/>
    </source>
</evidence>
<evidence type="ECO:0000256" key="5">
    <source>
        <dbReference type="ARBA" id="ARBA00022917"/>
    </source>
</evidence>
<name>A0ABZ2RPM7_9BACT</name>
<keyword evidence="3 8" id="KW-0547">Nucleotide-binding</keyword>
<keyword evidence="5 8" id="KW-0648">Protein biosynthesis</keyword>